<evidence type="ECO:0000313" key="2">
    <source>
        <dbReference type="Proteomes" id="UP000422221"/>
    </source>
</evidence>
<dbReference type="InterPro" id="IPR021295">
    <property type="entry name" value="DUF2867"/>
</dbReference>
<comment type="caution">
    <text evidence="1">The sequence shown here is derived from an EMBL/GenBank/DDBJ whole genome shotgun (WGS) entry which is preliminary data.</text>
</comment>
<dbReference type="RefSeq" id="WP_007478381.1">
    <property type="nucleotide sequence ID" value="NZ_CAXSTI010000004.1"/>
</dbReference>
<evidence type="ECO:0000313" key="1">
    <source>
        <dbReference type="EMBL" id="KAA3759938.1"/>
    </source>
</evidence>
<dbReference type="EMBL" id="VWMK01000021">
    <property type="protein sequence ID" value="KAA3759938.1"/>
    <property type="molecule type" value="Genomic_DNA"/>
</dbReference>
<protein>
    <submittedName>
        <fullName evidence="1">DUF2867 domain-containing protein</fullName>
    </submittedName>
</protein>
<dbReference type="Proteomes" id="UP000422221">
    <property type="component" value="Unassembled WGS sequence"/>
</dbReference>
<organism evidence="1 2">
    <name type="scientific">Bacteroides salyersiae</name>
    <dbReference type="NCBI Taxonomy" id="291644"/>
    <lineage>
        <taxon>Bacteria</taxon>
        <taxon>Pseudomonadati</taxon>
        <taxon>Bacteroidota</taxon>
        <taxon>Bacteroidia</taxon>
        <taxon>Bacteroidales</taxon>
        <taxon>Bacteroidaceae</taxon>
        <taxon>Bacteroides</taxon>
    </lineage>
</organism>
<reference evidence="1 2" key="1">
    <citation type="journal article" date="2019" name="Nat. Med.">
        <title>A library of human gut bacterial isolates paired with longitudinal multiomics data enables mechanistic microbiome research.</title>
        <authorList>
            <person name="Poyet M."/>
            <person name="Groussin M."/>
            <person name="Gibbons S.M."/>
            <person name="Avila-Pacheco J."/>
            <person name="Jiang X."/>
            <person name="Kearney S.M."/>
            <person name="Perrotta A.R."/>
            <person name="Berdy B."/>
            <person name="Zhao S."/>
            <person name="Lieberman T.D."/>
            <person name="Swanson P.K."/>
            <person name="Smith M."/>
            <person name="Roesemann S."/>
            <person name="Alexander J.E."/>
            <person name="Rich S.A."/>
            <person name="Livny J."/>
            <person name="Vlamakis H."/>
            <person name="Clish C."/>
            <person name="Bullock K."/>
            <person name="Deik A."/>
            <person name="Scott J."/>
            <person name="Pierce K.A."/>
            <person name="Xavier R.J."/>
            <person name="Alm E.J."/>
        </authorList>
    </citation>
    <scope>NUCLEOTIDE SEQUENCE [LARGE SCALE GENOMIC DNA]</scope>
    <source>
        <strain evidence="1 2">BIOML-A10</strain>
    </source>
</reference>
<sequence length="173" mass="19867">MNESLQIRKAGNMISTSVLSRIDPVDFVDTFCCRITAERDIRPADVLITMFTNYPQWVEALMKLRNCLVEPFGLKGGKGPEVAEYHKIISDFAIAHPDMTREEAVFTADDKHLQFYVSAIVRPMEANVKEVTVSTLVQFHNNWGRTYFFFIRPFHSIIVPATLKRALKRMVIN</sequence>
<dbReference type="Pfam" id="PF11066">
    <property type="entry name" value="DUF2867"/>
    <property type="match status" value="1"/>
</dbReference>
<accession>A0A7J4XEJ1</accession>
<dbReference type="GeneID" id="93116253"/>
<gene>
    <name evidence="1" type="ORF">F3F73_18905</name>
</gene>
<name>A0A7J4XEJ1_9BACE</name>
<dbReference type="AlphaFoldDB" id="A0A7J4XEJ1"/>
<proteinExistence type="predicted"/>